<name>E4ZTM6_LEPMJ</name>
<reference evidence="2" key="1">
    <citation type="journal article" date="2011" name="Nat. Commun.">
        <title>Effector diversification within compartments of the Leptosphaeria maculans genome affected by Repeat-Induced Point mutations.</title>
        <authorList>
            <person name="Rouxel T."/>
            <person name="Grandaubert J."/>
            <person name="Hane J.K."/>
            <person name="Hoede C."/>
            <person name="van de Wouw A.P."/>
            <person name="Couloux A."/>
            <person name="Dominguez V."/>
            <person name="Anthouard V."/>
            <person name="Bally P."/>
            <person name="Bourras S."/>
            <person name="Cozijnsen A.J."/>
            <person name="Ciuffetti L.M."/>
            <person name="Degrave A."/>
            <person name="Dilmaghani A."/>
            <person name="Duret L."/>
            <person name="Fudal I."/>
            <person name="Goodwin S.B."/>
            <person name="Gout L."/>
            <person name="Glaser N."/>
            <person name="Linglin J."/>
            <person name="Kema G.H.J."/>
            <person name="Lapalu N."/>
            <person name="Lawrence C.B."/>
            <person name="May K."/>
            <person name="Meyer M."/>
            <person name="Ollivier B."/>
            <person name="Poulain J."/>
            <person name="Schoch C.L."/>
            <person name="Simon A."/>
            <person name="Spatafora J.W."/>
            <person name="Stachowiak A."/>
            <person name="Turgeon B.G."/>
            <person name="Tyler B.M."/>
            <person name="Vincent D."/>
            <person name="Weissenbach J."/>
            <person name="Amselem J."/>
            <person name="Quesneville H."/>
            <person name="Oliver R.P."/>
            <person name="Wincker P."/>
            <person name="Balesdent M.-H."/>
            <person name="Howlett B.J."/>
        </authorList>
    </citation>
    <scope>NUCLEOTIDE SEQUENCE [LARGE SCALE GENOMIC DNA]</scope>
    <source>
        <strain evidence="2">JN3 / isolate v23.1.3 / race Av1-4-5-6-7-8</strain>
    </source>
</reference>
<dbReference type="HOGENOM" id="CLU_3087670_0_0_1"/>
<evidence type="ECO:0000313" key="2">
    <source>
        <dbReference type="Proteomes" id="UP000002668"/>
    </source>
</evidence>
<accession>E4ZTM6</accession>
<dbReference type="InParanoid" id="E4ZTM6"/>
<sequence length="52" mass="5836">MFDESKHYTGIFLKPSEYAHNAAPGLLNKTSNSDGYKALEDARLYFSQTPPL</sequence>
<dbReference type="VEuPathDB" id="FungiDB:LEMA_P118850.1"/>
<proteinExistence type="predicted"/>
<dbReference type="Proteomes" id="UP000002668">
    <property type="component" value="Genome"/>
</dbReference>
<dbReference type="AlphaFoldDB" id="E4ZTM6"/>
<keyword evidence="2" id="KW-1185">Reference proteome</keyword>
<organism evidence="2">
    <name type="scientific">Leptosphaeria maculans (strain JN3 / isolate v23.1.3 / race Av1-4-5-6-7-8)</name>
    <name type="common">Blackleg fungus</name>
    <name type="synonym">Phoma lingam</name>
    <dbReference type="NCBI Taxonomy" id="985895"/>
    <lineage>
        <taxon>Eukaryota</taxon>
        <taxon>Fungi</taxon>
        <taxon>Dikarya</taxon>
        <taxon>Ascomycota</taxon>
        <taxon>Pezizomycotina</taxon>
        <taxon>Dothideomycetes</taxon>
        <taxon>Pleosporomycetidae</taxon>
        <taxon>Pleosporales</taxon>
        <taxon>Pleosporineae</taxon>
        <taxon>Leptosphaeriaceae</taxon>
        <taxon>Plenodomus</taxon>
        <taxon>Plenodomus lingam/Leptosphaeria maculans species complex</taxon>
    </lineage>
</organism>
<dbReference type="EMBL" id="FP929125">
    <property type="protein sequence ID" value="CBX94882.1"/>
    <property type="molecule type" value="Genomic_DNA"/>
</dbReference>
<gene>
    <name evidence="1" type="ORF">LEMA_P118850.1</name>
</gene>
<evidence type="ECO:0000313" key="1">
    <source>
        <dbReference type="EMBL" id="CBX94882.1"/>
    </source>
</evidence>
<protein>
    <submittedName>
        <fullName evidence="1">Predicted protein</fullName>
    </submittedName>
</protein>